<sequence length="27" mass="2950">MSLPVYKHMALFILPSIIKGTSVQAGF</sequence>
<dbReference type="EMBL" id="GBXM01077845">
    <property type="protein sequence ID" value="JAH30732.1"/>
    <property type="molecule type" value="Transcribed_RNA"/>
</dbReference>
<accession>A0A0E9RPJ8</accession>
<dbReference type="AlphaFoldDB" id="A0A0E9RPJ8"/>
<evidence type="ECO:0000313" key="1">
    <source>
        <dbReference type="EMBL" id="JAH30732.1"/>
    </source>
</evidence>
<proteinExistence type="predicted"/>
<reference evidence="1" key="2">
    <citation type="journal article" date="2015" name="Fish Shellfish Immunol.">
        <title>Early steps in the European eel (Anguilla anguilla)-Vibrio vulnificus interaction in the gills: Role of the RtxA13 toxin.</title>
        <authorList>
            <person name="Callol A."/>
            <person name="Pajuelo D."/>
            <person name="Ebbesson L."/>
            <person name="Teles M."/>
            <person name="MacKenzie S."/>
            <person name="Amaro C."/>
        </authorList>
    </citation>
    <scope>NUCLEOTIDE SEQUENCE</scope>
</reference>
<organism evidence="1">
    <name type="scientific">Anguilla anguilla</name>
    <name type="common">European freshwater eel</name>
    <name type="synonym">Muraena anguilla</name>
    <dbReference type="NCBI Taxonomy" id="7936"/>
    <lineage>
        <taxon>Eukaryota</taxon>
        <taxon>Metazoa</taxon>
        <taxon>Chordata</taxon>
        <taxon>Craniata</taxon>
        <taxon>Vertebrata</taxon>
        <taxon>Euteleostomi</taxon>
        <taxon>Actinopterygii</taxon>
        <taxon>Neopterygii</taxon>
        <taxon>Teleostei</taxon>
        <taxon>Anguilliformes</taxon>
        <taxon>Anguillidae</taxon>
        <taxon>Anguilla</taxon>
    </lineage>
</organism>
<reference evidence="1" key="1">
    <citation type="submission" date="2014-11" db="EMBL/GenBank/DDBJ databases">
        <authorList>
            <person name="Amaro Gonzalez C."/>
        </authorList>
    </citation>
    <scope>NUCLEOTIDE SEQUENCE</scope>
</reference>
<name>A0A0E9RPJ8_ANGAN</name>
<protein>
    <submittedName>
        <fullName evidence="1">Uncharacterized protein</fullName>
    </submittedName>
</protein>